<evidence type="ECO:0000313" key="2">
    <source>
        <dbReference type="EMBL" id="QQB46850.1"/>
    </source>
</evidence>
<dbReference type="OrthoDB" id="9776021at2"/>
<reference evidence="2 3" key="1">
    <citation type="submission" date="2020-12" db="EMBL/GenBank/DDBJ databases">
        <title>FDA dAtabase for Regulatory Grade micrObial Sequences (FDA-ARGOS): Supporting development and validation of Infectious Disease Dx tests.</title>
        <authorList>
            <person name="Sproer C."/>
            <person name="Gronow S."/>
            <person name="Severitt S."/>
            <person name="Schroder I."/>
            <person name="Tallon L."/>
            <person name="Sadzewicz L."/>
            <person name="Zhao X."/>
            <person name="Boylan J."/>
            <person name="Ott S."/>
            <person name="Bowen H."/>
            <person name="Vavikolanu K."/>
            <person name="Mehta A."/>
            <person name="Aluvathingal J."/>
            <person name="Nadendla S."/>
            <person name="Lowell S."/>
            <person name="Myers T."/>
            <person name="Yan Y."/>
            <person name="Sichtig H."/>
        </authorList>
    </citation>
    <scope>NUCLEOTIDE SEQUENCE [LARGE SCALE GENOMIC DNA]</scope>
    <source>
        <strain evidence="2 3">FDAARGOS_1053</strain>
    </source>
</reference>
<proteinExistence type="predicted"/>
<evidence type="ECO:0000259" key="1">
    <source>
        <dbReference type="Pfam" id="PF13156"/>
    </source>
</evidence>
<name>A0A7T4EGC3_9CORY</name>
<dbReference type="InterPro" id="IPR039442">
    <property type="entry name" value="Mrr-like_dom"/>
</dbReference>
<sequence length="42" mass="5006">MPYAKPLDTGIDLLVRCSEDQFWTVVHCKSYEEKIYIQKELD</sequence>
<dbReference type="GeneID" id="92758784"/>
<organism evidence="2 3">
    <name type="scientific">Corynebacterium glucuronolyticum</name>
    <dbReference type="NCBI Taxonomy" id="39791"/>
    <lineage>
        <taxon>Bacteria</taxon>
        <taxon>Bacillati</taxon>
        <taxon>Actinomycetota</taxon>
        <taxon>Actinomycetes</taxon>
        <taxon>Mycobacteriales</taxon>
        <taxon>Corynebacteriaceae</taxon>
        <taxon>Corynebacterium</taxon>
    </lineage>
</organism>
<dbReference type="RefSeq" id="WP_159447614.1">
    <property type="nucleotide sequence ID" value="NZ_CP066007.1"/>
</dbReference>
<accession>A0A7T4EGC3</accession>
<dbReference type="EMBL" id="CP066007">
    <property type="protein sequence ID" value="QQB46850.1"/>
    <property type="molecule type" value="Genomic_DNA"/>
</dbReference>
<protein>
    <recommendedName>
        <fullName evidence="1">Mrr-like domain-containing protein</fullName>
    </recommendedName>
</protein>
<dbReference type="AlphaFoldDB" id="A0A7T4EGC3"/>
<feature type="domain" description="Mrr-like" evidence="1">
    <location>
        <begin position="7"/>
        <end position="40"/>
    </location>
</feature>
<gene>
    <name evidence="2" type="ORF">I6I10_02675</name>
</gene>
<evidence type="ECO:0000313" key="3">
    <source>
        <dbReference type="Proteomes" id="UP000596145"/>
    </source>
</evidence>
<dbReference type="Pfam" id="PF13156">
    <property type="entry name" value="Mrr_cat_2"/>
    <property type="match status" value="1"/>
</dbReference>
<dbReference type="Proteomes" id="UP000596145">
    <property type="component" value="Chromosome"/>
</dbReference>